<keyword evidence="3" id="KW-1185">Reference proteome</keyword>
<organism evidence="2 3">
    <name type="scientific">Tribolium castaneum</name>
    <name type="common">Red flour beetle</name>
    <dbReference type="NCBI Taxonomy" id="7070"/>
    <lineage>
        <taxon>Eukaryota</taxon>
        <taxon>Metazoa</taxon>
        <taxon>Ecdysozoa</taxon>
        <taxon>Arthropoda</taxon>
        <taxon>Hexapoda</taxon>
        <taxon>Insecta</taxon>
        <taxon>Pterygota</taxon>
        <taxon>Neoptera</taxon>
        <taxon>Endopterygota</taxon>
        <taxon>Coleoptera</taxon>
        <taxon>Polyphaga</taxon>
        <taxon>Cucujiformia</taxon>
        <taxon>Tenebrionidae</taxon>
        <taxon>Tenebrionidae incertae sedis</taxon>
        <taxon>Tribolium</taxon>
    </lineage>
</organism>
<evidence type="ECO:0000313" key="2">
    <source>
        <dbReference type="EMBL" id="EFA10203.1"/>
    </source>
</evidence>
<feature type="region of interest" description="Disordered" evidence="1">
    <location>
        <begin position="73"/>
        <end position="98"/>
    </location>
</feature>
<dbReference type="HOGENOM" id="CLU_2336335_0_0_1"/>
<evidence type="ECO:0000313" key="3">
    <source>
        <dbReference type="Proteomes" id="UP000007266"/>
    </source>
</evidence>
<sequence>MNTNQRQHQASRNEKTEANNTNERLISPTSVRFEKAVVCSSLTRSHFRSSRRQFRRPLEDRVFVRKSIVQFERSHDRTLPRKKRPDSLQPTDFPEEID</sequence>
<reference evidence="2 3" key="1">
    <citation type="journal article" date="2008" name="Nature">
        <title>The genome of the model beetle and pest Tribolium castaneum.</title>
        <authorList>
            <consortium name="Tribolium Genome Sequencing Consortium"/>
            <person name="Richards S."/>
            <person name="Gibbs R.A."/>
            <person name="Weinstock G.M."/>
            <person name="Brown S.J."/>
            <person name="Denell R."/>
            <person name="Beeman R.W."/>
            <person name="Gibbs R."/>
            <person name="Beeman R.W."/>
            <person name="Brown S.J."/>
            <person name="Bucher G."/>
            <person name="Friedrich M."/>
            <person name="Grimmelikhuijzen C.J."/>
            <person name="Klingler M."/>
            <person name="Lorenzen M."/>
            <person name="Richards S."/>
            <person name="Roth S."/>
            <person name="Schroder R."/>
            <person name="Tautz D."/>
            <person name="Zdobnov E.M."/>
            <person name="Muzny D."/>
            <person name="Gibbs R.A."/>
            <person name="Weinstock G.M."/>
            <person name="Attaway T."/>
            <person name="Bell S."/>
            <person name="Buhay C.J."/>
            <person name="Chandrabose M.N."/>
            <person name="Chavez D."/>
            <person name="Clerk-Blankenburg K.P."/>
            <person name="Cree A."/>
            <person name="Dao M."/>
            <person name="Davis C."/>
            <person name="Chacko J."/>
            <person name="Dinh H."/>
            <person name="Dugan-Rocha S."/>
            <person name="Fowler G."/>
            <person name="Garner T.T."/>
            <person name="Garnes J."/>
            <person name="Gnirke A."/>
            <person name="Hawes A."/>
            <person name="Hernandez J."/>
            <person name="Hines S."/>
            <person name="Holder M."/>
            <person name="Hume J."/>
            <person name="Jhangiani S.N."/>
            <person name="Joshi V."/>
            <person name="Khan Z.M."/>
            <person name="Jackson L."/>
            <person name="Kovar C."/>
            <person name="Kowis A."/>
            <person name="Lee S."/>
            <person name="Lewis L.R."/>
            <person name="Margolis J."/>
            <person name="Morgan M."/>
            <person name="Nazareth L.V."/>
            <person name="Nguyen N."/>
            <person name="Okwuonu G."/>
            <person name="Parker D."/>
            <person name="Richards S."/>
            <person name="Ruiz S.J."/>
            <person name="Santibanez J."/>
            <person name="Savard J."/>
            <person name="Scherer S.E."/>
            <person name="Schneider B."/>
            <person name="Sodergren E."/>
            <person name="Tautz D."/>
            <person name="Vattahil S."/>
            <person name="Villasana D."/>
            <person name="White C.S."/>
            <person name="Wright R."/>
            <person name="Park Y."/>
            <person name="Beeman R.W."/>
            <person name="Lord J."/>
            <person name="Oppert B."/>
            <person name="Lorenzen M."/>
            <person name="Brown S."/>
            <person name="Wang L."/>
            <person name="Savard J."/>
            <person name="Tautz D."/>
            <person name="Richards S."/>
            <person name="Weinstock G."/>
            <person name="Gibbs R.A."/>
            <person name="Liu Y."/>
            <person name="Worley K."/>
            <person name="Weinstock G."/>
            <person name="Elsik C.G."/>
            <person name="Reese J.T."/>
            <person name="Elhaik E."/>
            <person name="Landan G."/>
            <person name="Graur D."/>
            <person name="Arensburger P."/>
            <person name="Atkinson P."/>
            <person name="Beeman R.W."/>
            <person name="Beidler J."/>
            <person name="Brown S.J."/>
            <person name="Demuth J.P."/>
            <person name="Drury D.W."/>
            <person name="Du Y.Z."/>
            <person name="Fujiwara H."/>
            <person name="Lorenzen M."/>
            <person name="Maselli V."/>
            <person name="Osanai M."/>
            <person name="Park Y."/>
            <person name="Robertson H.M."/>
            <person name="Tu Z."/>
            <person name="Wang J.J."/>
            <person name="Wang S."/>
            <person name="Richards S."/>
            <person name="Song H."/>
            <person name="Zhang L."/>
            <person name="Sodergren E."/>
            <person name="Werner D."/>
            <person name="Stanke M."/>
            <person name="Morgenstern B."/>
            <person name="Solovyev V."/>
            <person name="Kosarev P."/>
            <person name="Brown G."/>
            <person name="Chen H.C."/>
            <person name="Ermolaeva O."/>
            <person name="Hlavina W."/>
            <person name="Kapustin Y."/>
            <person name="Kiryutin B."/>
            <person name="Kitts P."/>
            <person name="Maglott D."/>
            <person name="Pruitt K."/>
            <person name="Sapojnikov V."/>
            <person name="Souvorov A."/>
            <person name="Mackey A.J."/>
            <person name="Waterhouse R.M."/>
            <person name="Wyder S."/>
            <person name="Zdobnov E.M."/>
            <person name="Zdobnov E.M."/>
            <person name="Wyder S."/>
            <person name="Kriventseva E.V."/>
            <person name="Kadowaki T."/>
            <person name="Bork P."/>
            <person name="Aranda M."/>
            <person name="Bao R."/>
            <person name="Beermann A."/>
            <person name="Berns N."/>
            <person name="Bolognesi R."/>
            <person name="Bonneton F."/>
            <person name="Bopp D."/>
            <person name="Brown S.J."/>
            <person name="Bucher G."/>
            <person name="Butts T."/>
            <person name="Chaumot A."/>
            <person name="Denell R.E."/>
            <person name="Ferrier D.E."/>
            <person name="Friedrich M."/>
            <person name="Gordon C.M."/>
            <person name="Jindra M."/>
            <person name="Klingler M."/>
            <person name="Lan Q."/>
            <person name="Lattorff H.M."/>
            <person name="Laudet V."/>
            <person name="von Levetsow C."/>
            <person name="Liu Z."/>
            <person name="Lutz R."/>
            <person name="Lynch J.A."/>
            <person name="da Fonseca R.N."/>
            <person name="Posnien N."/>
            <person name="Reuter R."/>
            <person name="Roth S."/>
            <person name="Savard J."/>
            <person name="Schinko J.B."/>
            <person name="Schmitt C."/>
            <person name="Schoppmeier M."/>
            <person name="Schroder R."/>
            <person name="Shippy T.D."/>
            <person name="Simonnet F."/>
            <person name="Marques-Souza H."/>
            <person name="Tautz D."/>
            <person name="Tomoyasu Y."/>
            <person name="Trauner J."/>
            <person name="Van der Zee M."/>
            <person name="Vervoort M."/>
            <person name="Wittkopp N."/>
            <person name="Wimmer E.A."/>
            <person name="Yang X."/>
            <person name="Jones A.K."/>
            <person name="Sattelle D.B."/>
            <person name="Ebert P.R."/>
            <person name="Nelson D."/>
            <person name="Scott J.G."/>
            <person name="Beeman R.W."/>
            <person name="Muthukrishnan S."/>
            <person name="Kramer K.J."/>
            <person name="Arakane Y."/>
            <person name="Beeman R.W."/>
            <person name="Zhu Q."/>
            <person name="Hogenkamp D."/>
            <person name="Dixit R."/>
            <person name="Oppert B."/>
            <person name="Jiang H."/>
            <person name="Zou Z."/>
            <person name="Marshall J."/>
            <person name="Elpidina E."/>
            <person name="Vinokurov K."/>
            <person name="Oppert C."/>
            <person name="Zou Z."/>
            <person name="Evans J."/>
            <person name="Lu Z."/>
            <person name="Zhao P."/>
            <person name="Sumathipala N."/>
            <person name="Altincicek B."/>
            <person name="Vilcinskas A."/>
            <person name="Williams M."/>
            <person name="Hultmark D."/>
            <person name="Hetru C."/>
            <person name="Jiang H."/>
            <person name="Grimmelikhuijzen C.J."/>
            <person name="Hauser F."/>
            <person name="Cazzamali G."/>
            <person name="Williamson M."/>
            <person name="Park Y."/>
            <person name="Li B."/>
            <person name="Tanaka Y."/>
            <person name="Predel R."/>
            <person name="Neupert S."/>
            <person name="Schachtner J."/>
            <person name="Verleyen P."/>
            <person name="Raible F."/>
            <person name="Bork P."/>
            <person name="Friedrich M."/>
            <person name="Walden K.K."/>
            <person name="Robertson H.M."/>
            <person name="Angeli S."/>
            <person name="Foret S."/>
            <person name="Bucher G."/>
            <person name="Schuetz S."/>
            <person name="Maleszka R."/>
            <person name="Wimmer E.A."/>
            <person name="Beeman R.W."/>
            <person name="Lorenzen M."/>
            <person name="Tomoyasu Y."/>
            <person name="Miller S.C."/>
            <person name="Grossmann D."/>
            <person name="Bucher G."/>
        </authorList>
    </citation>
    <scope>NUCLEOTIDE SEQUENCE [LARGE SCALE GENOMIC DNA]</scope>
    <source>
        <strain evidence="2 3">Georgia GA2</strain>
    </source>
</reference>
<dbReference type="InParanoid" id="D6X227"/>
<proteinExistence type="predicted"/>
<protein>
    <submittedName>
        <fullName evidence="2">Uncharacterized protein</fullName>
    </submittedName>
</protein>
<accession>D6X227</accession>
<feature type="compositionally biased region" description="Polar residues" evidence="1">
    <location>
        <begin position="18"/>
        <end position="27"/>
    </location>
</feature>
<name>D6X227_TRICA</name>
<evidence type="ECO:0000256" key="1">
    <source>
        <dbReference type="SAM" id="MobiDB-lite"/>
    </source>
</evidence>
<gene>
    <name evidence="2" type="primary">GLEAN_12398</name>
    <name evidence="2" type="ORF">TcasGA2_TC012398</name>
</gene>
<dbReference type="EMBL" id="KQ971371">
    <property type="protein sequence ID" value="EFA10203.1"/>
    <property type="molecule type" value="Genomic_DNA"/>
</dbReference>
<dbReference type="AlphaFoldDB" id="D6X227"/>
<reference evidence="2 3" key="2">
    <citation type="journal article" date="2010" name="Nucleic Acids Res.">
        <title>BeetleBase in 2010: revisions to provide comprehensive genomic information for Tribolium castaneum.</title>
        <authorList>
            <person name="Kim H.S."/>
            <person name="Murphy T."/>
            <person name="Xia J."/>
            <person name="Caragea D."/>
            <person name="Park Y."/>
            <person name="Beeman R.W."/>
            <person name="Lorenzen M.D."/>
            <person name="Butcher S."/>
            <person name="Manak J.R."/>
            <person name="Brown S.J."/>
        </authorList>
    </citation>
    <scope>GENOME REANNOTATION</scope>
    <source>
        <strain evidence="2 3">Georgia GA2</strain>
    </source>
</reference>
<feature type="region of interest" description="Disordered" evidence="1">
    <location>
        <begin position="1"/>
        <end position="27"/>
    </location>
</feature>
<dbReference type="Proteomes" id="UP000007266">
    <property type="component" value="Linkage group 9"/>
</dbReference>
<feature type="compositionally biased region" description="Polar residues" evidence="1">
    <location>
        <begin position="1"/>
        <end position="10"/>
    </location>
</feature>